<organism evidence="1">
    <name type="scientific">mine drainage metagenome</name>
    <dbReference type="NCBI Taxonomy" id="410659"/>
    <lineage>
        <taxon>unclassified sequences</taxon>
        <taxon>metagenomes</taxon>
        <taxon>ecological metagenomes</taxon>
    </lineage>
</organism>
<dbReference type="EMBL" id="MLJW01000033">
    <property type="protein sequence ID" value="OIR08162.1"/>
    <property type="molecule type" value="Genomic_DNA"/>
</dbReference>
<comment type="caution">
    <text evidence="1">The sequence shown here is derived from an EMBL/GenBank/DDBJ whole genome shotgun (WGS) entry which is preliminary data.</text>
</comment>
<name>A0A1J5SIB5_9ZZZZ</name>
<evidence type="ECO:0000313" key="1">
    <source>
        <dbReference type="EMBL" id="OIR08162.1"/>
    </source>
</evidence>
<gene>
    <name evidence="1" type="ORF">GALL_96630</name>
</gene>
<accession>A0A1J5SIB5</accession>
<dbReference type="AlphaFoldDB" id="A0A1J5SIB5"/>
<proteinExistence type="predicted"/>
<reference evidence="1" key="1">
    <citation type="submission" date="2016-10" db="EMBL/GenBank/DDBJ databases">
        <title>Sequence of Gallionella enrichment culture.</title>
        <authorList>
            <person name="Poehlein A."/>
            <person name="Muehling M."/>
            <person name="Daniel R."/>
        </authorList>
    </citation>
    <scope>NUCLEOTIDE SEQUENCE</scope>
</reference>
<protein>
    <submittedName>
        <fullName evidence="1">Uncharacterized protein</fullName>
    </submittedName>
</protein>
<sequence length="329" mass="36765">MFFRAILRVTRCAILGATLALCAAAAPVRWTHVSTRDYEADHPGLGFSRRFVSSAGWADEFVYDAGRRTWKDGVDDPQMEATFRMALRDVGNVAGPGADYRLLRVDHLQIAGRPFLHAAMRMKVEGRMVESHLYLTAAEHRLVKFRISLYLPLPEPSEAVLAAFVADQMRFVLSHPFRTGATTAPLTREIAIRLEPGCLDKPTGVVWLSYALARADYWRRSGRSLTGAGELEPGFAEELGARRSALEAYRAARAKTPGLRSAYWDALEQVEQAGFLAEYVWTYLRQGDWAADEQPAKLARFDAWRRVHLGNHRPETRAGLVIQAVPATP</sequence>